<proteinExistence type="predicted"/>
<dbReference type="EMBL" id="LRGB01000687">
    <property type="protein sequence ID" value="KZS16889.1"/>
    <property type="molecule type" value="Genomic_DNA"/>
</dbReference>
<keyword evidence="3" id="KW-1185">Reference proteome</keyword>
<feature type="region of interest" description="Disordered" evidence="1">
    <location>
        <begin position="14"/>
        <end position="57"/>
    </location>
</feature>
<sequence length="75" mass="8682">MIWEPSLWKQKPYVSDRKTKGTHRSSATSEDHCHRKKITSLIDSEGESETQKFSTTQQVLHRYRPQCVNASHPGN</sequence>
<evidence type="ECO:0000313" key="3">
    <source>
        <dbReference type="Proteomes" id="UP000076858"/>
    </source>
</evidence>
<accession>A0A0P5Y3U5</accession>
<dbReference type="AlphaFoldDB" id="A0A0P5Y3U5"/>
<protein>
    <submittedName>
        <fullName evidence="2">Putative PHD finger and CXXC domain-containing protein</fullName>
    </submittedName>
</protein>
<organism evidence="2 3">
    <name type="scientific">Daphnia magna</name>
    <dbReference type="NCBI Taxonomy" id="35525"/>
    <lineage>
        <taxon>Eukaryota</taxon>
        <taxon>Metazoa</taxon>
        <taxon>Ecdysozoa</taxon>
        <taxon>Arthropoda</taxon>
        <taxon>Crustacea</taxon>
        <taxon>Branchiopoda</taxon>
        <taxon>Diplostraca</taxon>
        <taxon>Cladocera</taxon>
        <taxon>Anomopoda</taxon>
        <taxon>Daphniidae</taxon>
        <taxon>Daphnia</taxon>
    </lineage>
</organism>
<evidence type="ECO:0000313" key="2">
    <source>
        <dbReference type="EMBL" id="KZS16889.1"/>
    </source>
</evidence>
<evidence type="ECO:0000256" key="1">
    <source>
        <dbReference type="SAM" id="MobiDB-lite"/>
    </source>
</evidence>
<gene>
    <name evidence="2" type="ORF">APZ42_017537</name>
</gene>
<name>A0A0P5Y3U5_9CRUS</name>
<comment type="caution">
    <text evidence="2">The sequence shown here is derived from an EMBL/GenBank/DDBJ whole genome shotgun (WGS) entry which is preliminary data.</text>
</comment>
<dbReference type="Proteomes" id="UP000076858">
    <property type="component" value="Unassembled WGS sequence"/>
</dbReference>
<reference evidence="2 3" key="1">
    <citation type="submission" date="2016-03" db="EMBL/GenBank/DDBJ databases">
        <title>EvidentialGene: Evidence-directed Construction of Genes on Genomes.</title>
        <authorList>
            <person name="Gilbert D.G."/>
            <person name="Choi J.-H."/>
            <person name="Mockaitis K."/>
            <person name="Colbourne J."/>
            <person name="Pfrender M."/>
        </authorList>
    </citation>
    <scope>NUCLEOTIDE SEQUENCE [LARGE SCALE GENOMIC DNA]</scope>
    <source>
        <strain evidence="2 3">Xinb3</strain>
        <tissue evidence="2">Complete organism</tissue>
    </source>
</reference>